<keyword evidence="3" id="KW-1185">Reference proteome</keyword>
<gene>
    <name evidence="2" type="ORF">M430DRAFT_57802</name>
</gene>
<organism evidence="2 3">
    <name type="scientific">Amorphotheca resinae ATCC 22711</name>
    <dbReference type="NCBI Taxonomy" id="857342"/>
    <lineage>
        <taxon>Eukaryota</taxon>
        <taxon>Fungi</taxon>
        <taxon>Dikarya</taxon>
        <taxon>Ascomycota</taxon>
        <taxon>Pezizomycotina</taxon>
        <taxon>Leotiomycetes</taxon>
        <taxon>Helotiales</taxon>
        <taxon>Amorphothecaceae</taxon>
        <taxon>Amorphotheca</taxon>
    </lineage>
</organism>
<evidence type="ECO:0000313" key="2">
    <source>
        <dbReference type="EMBL" id="PSS22502.1"/>
    </source>
</evidence>
<dbReference type="InParanoid" id="A0A2T3B6Y7"/>
<feature type="region of interest" description="Disordered" evidence="1">
    <location>
        <begin position="290"/>
        <end position="471"/>
    </location>
</feature>
<evidence type="ECO:0000313" key="3">
    <source>
        <dbReference type="Proteomes" id="UP000241818"/>
    </source>
</evidence>
<dbReference type="EMBL" id="KZ679009">
    <property type="protein sequence ID" value="PSS22502.1"/>
    <property type="molecule type" value="Genomic_DNA"/>
</dbReference>
<feature type="region of interest" description="Disordered" evidence="1">
    <location>
        <begin position="104"/>
        <end position="151"/>
    </location>
</feature>
<dbReference type="OrthoDB" id="3565179at2759"/>
<protein>
    <submittedName>
        <fullName evidence="2">Uncharacterized protein</fullName>
    </submittedName>
</protein>
<dbReference type="RefSeq" id="XP_024722657.1">
    <property type="nucleotide sequence ID" value="XM_024868691.1"/>
</dbReference>
<sequence>MAAAVDHTTSDMPPKFPLAYHSINNEEGASNPADPSNKARLDAIARAVLKASSITPNVDSLTREDIQAAHILMKMSGASWSIGDGQPSDASDIFGLAGLKQSSISNSPYKEHKPDVFTGSKLFSSEGKRSPSVEPSPESSPPIEYLDRKVGPLGPWPSRDSTIEEWQPLLTKMNLKPWHYPPQKAKPGHAPQHGSVKSGLPTWNFVMYIILNRIPGGRLRYNELYRLSLALCPALGPVDDTKNSTCRHGLTTGTEFGMDDATGGGKWHRIATLAEEVNAKKKKAIEAAAKRAKKEEKAREKKEKEEEAKEEEPMEKGEGKEKTAKSQKSKAPKRTPKKKSTGQKANSEATTTQTETHATQSTTTQTNPTPQNEEEPEQRPAKRKRTRDANSSVSASPRRRPTPTPPQTSVTAVTAVTAPSTWTEPPLAPPTGVLGRSPRPEPESSTKRTRKPNPRFEAGQNPTPPSRKRKR</sequence>
<feature type="compositionally biased region" description="Low complexity" evidence="1">
    <location>
        <begin position="407"/>
        <end position="421"/>
    </location>
</feature>
<dbReference type="GeneID" id="36576772"/>
<reference evidence="2 3" key="1">
    <citation type="journal article" date="2018" name="New Phytol.">
        <title>Comparative genomics and transcriptomics depict ericoid mycorrhizal fungi as versatile saprotrophs and plant mutualists.</title>
        <authorList>
            <person name="Martino E."/>
            <person name="Morin E."/>
            <person name="Grelet G.A."/>
            <person name="Kuo A."/>
            <person name="Kohler A."/>
            <person name="Daghino S."/>
            <person name="Barry K.W."/>
            <person name="Cichocki N."/>
            <person name="Clum A."/>
            <person name="Dockter R.B."/>
            <person name="Hainaut M."/>
            <person name="Kuo R.C."/>
            <person name="LaButti K."/>
            <person name="Lindahl B.D."/>
            <person name="Lindquist E.A."/>
            <person name="Lipzen A."/>
            <person name="Khouja H.R."/>
            <person name="Magnuson J."/>
            <person name="Murat C."/>
            <person name="Ohm R.A."/>
            <person name="Singer S.W."/>
            <person name="Spatafora J.W."/>
            <person name="Wang M."/>
            <person name="Veneault-Fourrey C."/>
            <person name="Henrissat B."/>
            <person name="Grigoriev I.V."/>
            <person name="Martin F.M."/>
            <person name="Perotto S."/>
        </authorList>
    </citation>
    <scope>NUCLEOTIDE SEQUENCE [LARGE SCALE GENOMIC DNA]</scope>
    <source>
        <strain evidence="2 3">ATCC 22711</strain>
    </source>
</reference>
<dbReference type="AlphaFoldDB" id="A0A2T3B6Y7"/>
<feature type="compositionally biased region" description="Basic residues" evidence="1">
    <location>
        <begin position="325"/>
        <end position="341"/>
    </location>
</feature>
<feature type="compositionally biased region" description="Low complexity" evidence="1">
    <location>
        <begin position="345"/>
        <end position="371"/>
    </location>
</feature>
<proteinExistence type="predicted"/>
<evidence type="ECO:0000256" key="1">
    <source>
        <dbReference type="SAM" id="MobiDB-lite"/>
    </source>
</evidence>
<feature type="compositionally biased region" description="Basic and acidic residues" evidence="1">
    <location>
        <begin position="314"/>
        <end position="324"/>
    </location>
</feature>
<feature type="compositionally biased region" description="Basic and acidic residues" evidence="1">
    <location>
        <begin position="290"/>
        <end position="307"/>
    </location>
</feature>
<dbReference type="Proteomes" id="UP000241818">
    <property type="component" value="Unassembled WGS sequence"/>
</dbReference>
<accession>A0A2T3B6Y7</accession>
<name>A0A2T3B6Y7_AMORE</name>